<keyword evidence="2" id="KW-1185">Reference proteome</keyword>
<sequence length="129" mass="14425">MFASRGDGVEEGVSIEVAVIRLRLTALRLTNPLYFALCHSVLPTSPVRKQRVEAEYRTVRQMLGYHLAKVPEVYGGCVEVGLDVVNSQFERSPTAVLRTLVDLRRKGQGFWLTHIGQMLHGNAVANDEF</sequence>
<evidence type="ECO:0000313" key="1">
    <source>
        <dbReference type="EMBL" id="TRM56136.1"/>
    </source>
</evidence>
<reference evidence="1 2" key="1">
    <citation type="journal article" date="2019" name="New Phytol.">
        <title>Comparative genomics reveals unique wood-decay strategies and fruiting body development in the Schizophyllaceae.</title>
        <authorList>
            <person name="Almasi E."/>
            <person name="Sahu N."/>
            <person name="Krizsan K."/>
            <person name="Balint B."/>
            <person name="Kovacs G.M."/>
            <person name="Kiss B."/>
            <person name="Cseklye J."/>
            <person name="Drula E."/>
            <person name="Henrissat B."/>
            <person name="Nagy I."/>
            <person name="Chovatia M."/>
            <person name="Adam C."/>
            <person name="LaButti K."/>
            <person name="Lipzen A."/>
            <person name="Riley R."/>
            <person name="Grigoriev I.V."/>
            <person name="Nagy L.G."/>
        </authorList>
    </citation>
    <scope>NUCLEOTIDE SEQUENCE [LARGE SCALE GENOMIC DNA]</scope>
    <source>
        <strain evidence="1 2">NL-1724</strain>
    </source>
</reference>
<evidence type="ECO:0000313" key="2">
    <source>
        <dbReference type="Proteomes" id="UP000320762"/>
    </source>
</evidence>
<dbReference type="Proteomes" id="UP000320762">
    <property type="component" value="Unassembled WGS sequence"/>
</dbReference>
<protein>
    <submittedName>
        <fullName evidence="1">Uncharacterized protein</fullName>
    </submittedName>
</protein>
<name>A0A550BUF9_9AGAR</name>
<accession>A0A550BUF9</accession>
<dbReference type="OrthoDB" id="3182339at2759"/>
<dbReference type="EMBL" id="VDMD01000079">
    <property type="protein sequence ID" value="TRM56136.1"/>
    <property type="molecule type" value="Genomic_DNA"/>
</dbReference>
<dbReference type="AlphaFoldDB" id="A0A550BUF9"/>
<comment type="caution">
    <text evidence="1">The sequence shown here is derived from an EMBL/GenBank/DDBJ whole genome shotgun (WGS) entry which is preliminary data.</text>
</comment>
<organism evidence="1 2">
    <name type="scientific">Schizophyllum amplum</name>
    <dbReference type="NCBI Taxonomy" id="97359"/>
    <lineage>
        <taxon>Eukaryota</taxon>
        <taxon>Fungi</taxon>
        <taxon>Dikarya</taxon>
        <taxon>Basidiomycota</taxon>
        <taxon>Agaricomycotina</taxon>
        <taxon>Agaricomycetes</taxon>
        <taxon>Agaricomycetidae</taxon>
        <taxon>Agaricales</taxon>
        <taxon>Schizophyllaceae</taxon>
        <taxon>Schizophyllum</taxon>
    </lineage>
</organism>
<gene>
    <name evidence="1" type="ORF">BD626DRAFT_576065</name>
</gene>
<proteinExistence type="predicted"/>